<dbReference type="EMBL" id="UYYB01034209">
    <property type="protein sequence ID" value="VDM74109.1"/>
    <property type="molecule type" value="Genomic_DNA"/>
</dbReference>
<gene>
    <name evidence="1" type="ORF">SVUK_LOCUS9107</name>
</gene>
<feature type="non-terminal residue" evidence="1">
    <location>
        <position position="32"/>
    </location>
</feature>
<dbReference type="InterPro" id="IPR012675">
    <property type="entry name" value="Beta-grasp_dom_sf"/>
</dbReference>
<evidence type="ECO:0000313" key="1">
    <source>
        <dbReference type="EMBL" id="VDM74109.1"/>
    </source>
</evidence>
<dbReference type="Proteomes" id="UP000270094">
    <property type="component" value="Unassembled WGS sequence"/>
</dbReference>
<dbReference type="Gene3D" id="3.10.20.30">
    <property type="match status" value="1"/>
</dbReference>
<dbReference type="AlphaFoldDB" id="A0A3P7J346"/>
<organism evidence="1 2">
    <name type="scientific">Strongylus vulgaris</name>
    <name type="common">Blood worm</name>
    <dbReference type="NCBI Taxonomy" id="40348"/>
    <lineage>
        <taxon>Eukaryota</taxon>
        <taxon>Metazoa</taxon>
        <taxon>Ecdysozoa</taxon>
        <taxon>Nematoda</taxon>
        <taxon>Chromadorea</taxon>
        <taxon>Rhabditida</taxon>
        <taxon>Rhabditina</taxon>
        <taxon>Rhabditomorpha</taxon>
        <taxon>Strongyloidea</taxon>
        <taxon>Strongylidae</taxon>
        <taxon>Strongylus</taxon>
    </lineage>
</organism>
<name>A0A3P7J346_STRVU</name>
<keyword evidence="2" id="KW-1185">Reference proteome</keyword>
<accession>A0A3P7J346</accession>
<reference evidence="1 2" key="1">
    <citation type="submission" date="2018-11" db="EMBL/GenBank/DDBJ databases">
        <authorList>
            <consortium name="Pathogen Informatics"/>
        </authorList>
    </citation>
    <scope>NUCLEOTIDE SEQUENCE [LARGE SCALE GENOMIC DNA]</scope>
</reference>
<dbReference type="OrthoDB" id="603at2759"/>
<sequence length="32" mass="3582">MEIFLGYTKPRGQLPDYSGPIVLNAEKNTVDD</sequence>
<evidence type="ECO:0000313" key="2">
    <source>
        <dbReference type="Proteomes" id="UP000270094"/>
    </source>
</evidence>
<proteinExistence type="predicted"/>
<protein>
    <submittedName>
        <fullName evidence="1">Uncharacterized protein</fullName>
    </submittedName>
</protein>